<name>A0A9P6J486_9FUNG</name>
<keyword evidence="7" id="KW-0539">Nucleus</keyword>
<evidence type="ECO:0000256" key="7">
    <source>
        <dbReference type="ARBA" id="ARBA00023242"/>
    </source>
</evidence>
<evidence type="ECO:0000256" key="3">
    <source>
        <dbReference type="ARBA" id="ARBA00009466"/>
    </source>
</evidence>
<dbReference type="PANTHER" id="PTHR12596">
    <property type="entry name" value="EXPORTIN 4,7-RELATED"/>
    <property type="match status" value="1"/>
</dbReference>
<organism evidence="8 9">
    <name type="scientific">Modicella reniformis</name>
    <dbReference type="NCBI Taxonomy" id="1440133"/>
    <lineage>
        <taxon>Eukaryota</taxon>
        <taxon>Fungi</taxon>
        <taxon>Fungi incertae sedis</taxon>
        <taxon>Mucoromycota</taxon>
        <taxon>Mortierellomycotina</taxon>
        <taxon>Mortierellomycetes</taxon>
        <taxon>Mortierellales</taxon>
        <taxon>Mortierellaceae</taxon>
        <taxon>Modicella</taxon>
    </lineage>
</organism>
<evidence type="ECO:0000256" key="1">
    <source>
        <dbReference type="ARBA" id="ARBA00004123"/>
    </source>
</evidence>
<dbReference type="EMBL" id="JAAAHW010006544">
    <property type="protein sequence ID" value="KAF9958817.1"/>
    <property type="molecule type" value="Genomic_DNA"/>
</dbReference>
<comment type="similarity">
    <text evidence="3">Belongs to the exportin family.</text>
</comment>
<evidence type="ECO:0000256" key="5">
    <source>
        <dbReference type="ARBA" id="ARBA00022490"/>
    </source>
</evidence>
<evidence type="ECO:0000256" key="4">
    <source>
        <dbReference type="ARBA" id="ARBA00022448"/>
    </source>
</evidence>
<evidence type="ECO:0000313" key="8">
    <source>
        <dbReference type="EMBL" id="KAF9958817.1"/>
    </source>
</evidence>
<comment type="caution">
    <text evidence="8">The sequence shown here is derived from an EMBL/GenBank/DDBJ whole genome shotgun (WGS) entry which is preliminary data.</text>
</comment>
<dbReference type="GO" id="GO:0005737">
    <property type="term" value="C:cytoplasm"/>
    <property type="evidence" value="ECO:0007669"/>
    <property type="project" value="UniProtKB-SubCell"/>
</dbReference>
<keyword evidence="6" id="KW-0653">Protein transport</keyword>
<dbReference type="PANTHER" id="PTHR12596:SF2">
    <property type="entry name" value="EXPORTIN-7 ISOFORM X1"/>
    <property type="match status" value="1"/>
</dbReference>
<comment type="subcellular location">
    <subcellularLocation>
        <location evidence="2">Cytoplasm</location>
    </subcellularLocation>
    <subcellularLocation>
        <location evidence="1">Nucleus</location>
    </subcellularLocation>
</comment>
<gene>
    <name evidence="8" type="ORF">BGZ65_001169</name>
</gene>
<dbReference type="InterPro" id="IPR044189">
    <property type="entry name" value="XPO4/7-like"/>
</dbReference>
<protein>
    <submittedName>
        <fullName evidence="8">Uncharacterized protein</fullName>
    </submittedName>
</protein>
<evidence type="ECO:0000256" key="2">
    <source>
        <dbReference type="ARBA" id="ARBA00004496"/>
    </source>
</evidence>
<evidence type="ECO:0000256" key="6">
    <source>
        <dbReference type="ARBA" id="ARBA00022927"/>
    </source>
</evidence>
<keyword evidence="4" id="KW-0813">Transport</keyword>
<sequence length="519" mass="59474">MLVGLVTIRYSSVKHIRKLDTTKALLRNHNPSDFRFLDPTRKSTDTNMGRCRTMYYTTLSRLLFAEDNADADFWRFVKPWETTLDQIVLALQGSGKLSEEDIRLTLLGVFKDLRGLVTSISNRKQYNLFHEWFYPAYTPIAFRAIELWSQDELAIVILRFWHEFTTNKCSRITFDSSSPDGILLFRETSNILCTHGQSLLNRTISNGSERWTGKYKGIMLYFNVMSVSLSGKYANFGVFKLYGDKALDHVLELFFQLMLAVPVDDMVSFPKLARAFFSVIDVFASDHMVGLSMMPESVLTYIFQTMAEVIPLQSSDATCSSMACSAIDKICTFVLNWLIKSKIRKAENRDADEMLDTTLDDEDLASVSDGPSQHKNSVDLMNSIPLDSKGRLQGQPRTHWLVDYVLSNKSVMSYLFMILFKAVAFENRSNHWSLSRPLLGLILLNKEFYTEYTMRFVQAQLSDRQEQVQKAVDGLMEGVENNLSASNRDIFTTNTSTFRRECSQMTLMTFNPEDTINML</sequence>
<keyword evidence="5" id="KW-0963">Cytoplasm</keyword>
<dbReference type="GO" id="GO:0005049">
    <property type="term" value="F:nuclear export signal receptor activity"/>
    <property type="evidence" value="ECO:0007669"/>
    <property type="project" value="InterPro"/>
</dbReference>
<dbReference type="GO" id="GO:0006611">
    <property type="term" value="P:protein export from nucleus"/>
    <property type="evidence" value="ECO:0007669"/>
    <property type="project" value="TreeGrafter"/>
</dbReference>
<dbReference type="Proteomes" id="UP000749646">
    <property type="component" value="Unassembled WGS sequence"/>
</dbReference>
<reference evidence="8" key="1">
    <citation type="journal article" date="2020" name="Fungal Divers.">
        <title>Resolving the Mortierellaceae phylogeny through synthesis of multi-gene phylogenetics and phylogenomics.</title>
        <authorList>
            <person name="Vandepol N."/>
            <person name="Liber J."/>
            <person name="Desiro A."/>
            <person name="Na H."/>
            <person name="Kennedy M."/>
            <person name="Barry K."/>
            <person name="Grigoriev I.V."/>
            <person name="Miller A.N."/>
            <person name="O'Donnell K."/>
            <person name="Stajich J.E."/>
            <person name="Bonito G."/>
        </authorList>
    </citation>
    <scope>NUCLEOTIDE SEQUENCE</scope>
    <source>
        <strain evidence="8">MES-2147</strain>
    </source>
</reference>
<accession>A0A9P6J486</accession>
<keyword evidence="9" id="KW-1185">Reference proteome</keyword>
<evidence type="ECO:0000313" key="9">
    <source>
        <dbReference type="Proteomes" id="UP000749646"/>
    </source>
</evidence>
<proteinExistence type="inferred from homology"/>
<dbReference type="GO" id="GO:0005643">
    <property type="term" value="C:nuclear pore"/>
    <property type="evidence" value="ECO:0007669"/>
    <property type="project" value="TreeGrafter"/>
</dbReference>
<dbReference type="OrthoDB" id="244158at2759"/>
<dbReference type="AlphaFoldDB" id="A0A9P6J486"/>